<sequence length="136" mass="15584">MTKNSIHLFLKQAIRYAWLMLLMGILLFVSPYTIPNVVAFSLSLYVWWGIYGKTGIPKIVRKYFHLTLFILTLLQVLSVFGLENVLQPVYATSCILSSIVLLLLVVKHYLYPSKKANEGAPTIETSPLQEYSKEDW</sequence>
<evidence type="ECO:0000256" key="1">
    <source>
        <dbReference type="SAM" id="Phobius"/>
    </source>
</evidence>
<keyword evidence="1" id="KW-0812">Transmembrane</keyword>
<dbReference type="AlphaFoldDB" id="A0A653I6A0"/>
<keyword evidence="1" id="KW-0472">Membrane</keyword>
<feature type="transmembrane region" description="Helical" evidence="1">
    <location>
        <begin position="12"/>
        <end position="28"/>
    </location>
</feature>
<feature type="transmembrane region" description="Helical" evidence="1">
    <location>
        <begin position="63"/>
        <end position="82"/>
    </location>
</feature>
<evidence type="ECO:0000313" key="2">
    <source>
        <dbReference type="EMBL" id="VWX34586.1"/>
    </source>
</evidence>
<feature type="transmembrane region" description="Helical" evidence="1">
    <location>
        <begin position="88"/>
        <end position="106"/>
    </location>
</feature>
<accession>A0A653I6A0</accession>
<gene>
    <name evidence="2" type="ORF">EXIGUO9Y_190055</name>
</gene>
<dbReference type="Proteomes" id="UP000439752">
    <property type="component" value="Unassembled WGS sequence"/>
</dbReference>
<protein>
    <submittedName>
        <fullName evidence="2">Uncharacterized protein</fullName>
    </submittedName>
</protein>
<evidence type="ECO:0000313" key="3">
    <source>
        <dbReference type="Proteomes" id="UP000439752"/>
    </source>
</evidence>
<dbReference type="EMBL" id="CABWKQ010000011">
    <property type="protein sequence ID" value="VWX34586.1"/>
    <property type="molecule type" value="Genomic_DNA"/>
</dbReference>
<organism evidence="2 3">
    <name type="scientific">Exiguobacterium oxidotolerans</name>
    <dbReference type="NCBI Taxonomy" id="223958"/>
    <lineage>
        <taxon>Bacteria</taxon>
        <taxon>Bacillati</taxon>
        <taxon>Bacillota</taxon>
        <taxon>Bacilli</taxon>
        <taxon>Bacillales</taxon>
        <taxon>Bacillales Family XII. Incertae Sedis</taxon>
        <taxon>Exiguobacterium</taxon>
    </lineage>
</organism>
<keyword evidence="3" id="KW-1185">Reference proteome</keyword>
<reference evidence="2 3" key="1">
    <citation type="submission" date="2019-10" db="EMBL/GenBank/DDBJ databases">
        <authorList>
            <person name="Karimi E."/>
        </authorList>
    </citation>
    <scope>NUCLEOTIDE SEQUENCE [LARGE SCALE GENOMIC DNA]</scope>
    <source>
        <strain evidence="2">Exiguobacterium sp. 9Y</strain>
    </source>
</reference>
<keyword evidence="1" id="KW-1133">Transmembrane helix</keyword>
<feature type="transmembrane region" description="Helical" evidence="1">
    <location>
        <begin position="34"/>
        <end position="51"/>
    </location>
</feature>
<dbReference type="RefSeq" id="WP_159173001.1">
    <property type="nucleotide sequence ID" value="NZ_LR732311.1"/>
</dbReference>
<name>A0A653I6A0_9BACL</name>
<proteinExistence type="predicted"/>